<gene>
    <name evidence="12" type="ORF">AMAG_16872</name>
</gene>
<feature type="compositionally biased region" description="Low complexity" evidence="10">
    <location>
        <begin position="390"/>
        <end position="412"/>
    </location>
</feature>
<reference evidence="12 13" key="1">
    <citation type="submission" date="2009-11" db="EMBL/GenBank/DDBJ databases">
        <title>Annotation of Allomyces macrogynus ATCC 38327.</title>
        <authorList>
            <consortium name="The Broad Institute Genome Sequencing Platform"/>
            <person name="Russ C."/>
            <person name="Cuomo C."/>
            <person name="Burger G."/>
            <person name="Gray M.W."/>
            <person name="Holland P.W.H."/>
            <person name="King N."/>
            <person name="Lang F.B.F."/>
            <person name="Roger A.J."/>
            <person name="Ruiz-Trillo I."/>
            <person name="Young S.K."/>
            <person name="Zeng Q."/>
            <person name="Gargeya S."/>
            <person name="Fitzgerald M."/>
            <person name="Haas B."/>
            <person name="Abouelleil A."/>
            <person name="Alvarado L."/>
            <person name="Arachchi H.M."/>
            <person name="Berlin A."/>
            <person name="Chapman S.B."/>
            <person name="Gearin G."/>
            <person name="Goldberg J."/>
            <person name="Griggs A."/>
            <person name="Gujja S."/>
            <person name="Hansen M."/>
            <person name="Heiman D."/>
            <person name="Howarth C."/>
            <person name="Larimer J."/>
            <person name="Lui A."/>
            <person name="MacDonald P.J.P."/>
            <person name="McCowen C."/>
            <person name="Montmayeur A."/>
            <person name="Murphy C."/>
            <person name="Neiman D."/>
            <person name="Pearson M."/>
            <person name="Priest M."/>
            <person name="Roberts A."/>
            <person name="Saif S."/>
            <person name="Shea T."/>
            <person name="Sisk P."/>
            <person name="Stolte C."/>
            <person name="Sykes S."/>
            <person name="Wortman J."/>
            <person name="Nusbaum C."/>
            <person name="Birren B."/>
        </authorList>
    </citation>
    <scope>NUCLEOTIDE SEQUENCE [LARGE SCALE GENOMIC DNA]</scope>
    <source>
        <strain evidence="12 13">ATCC 38327</strain>
    </source>
</reference>
<comment type="function">
    <text evidence="8">Centriole-enriched microtubule-binding protein involved in centriole biogenesis. In collaboration with CEP295 and POC1B, is required for the centriole-to-centrosome conversion by ensuring the formation of bona fide centriole wall. Functions as a linker component that maintains centrosome cohesion. Associates with CROCC and regulates its stability and localization to the centrosome.</text>
</comment>
<dbReference type="eggNOG" id="ENOG502R3RQ">
    <property type="taxonomic scope" value="Eukaryota"/>
</dbReference>
<dbReference type="OrthoDB" id="259598at2759"/>
<feature type="domain" description="Centrosomal CEP44" evidence="11">
    <location>
        <begin position="8"/>
        <end position="132"/>
    </location>
</feature>
<evidence type="ECO:0000256" key="4">
    <source>
        <dbReference type="ARBA" id="ARBA00014053"/>
    </source>
</evidence>
<dbReference type="PANTHER" id="PTHR31477">
    <property type="entry name" value="CENTROSOMAL PROTEIN OF 44 KDA"/>
    <property type="match status" value="1"/>
</dbReference>
<accession>A0A0L0TCY6</accession>
<evidence type="ECO:0000256" key="1">
    <source>
        <dbReference type="ARBA" id="ARBA00004114"/>
    </source>
</evidence>
<name>A0A0L0TCY6_ALLM3</name>
<organism evidence="12 13">
    <name type="scientific">Allomyces macrogynus (strain ATCC 38327)</name>
    <name type="common">Allomyces javanicus var. macrogynus</name>
    <dbReference type="NCBI Taxonomy" id="578462"/>
    <lineage>
        <taxon>Eukaryota</taxon>
        <taxon>Fungi</taxon>
        <taxon>Fungi incertae sedis</taxon>
        <taxon>Blastocladiomycota</taxon>
        <taxon>Blastocladiomycetes</taxon>
        <taxon>Blastocladiales</taxon>
        <taxon>Blastocladiaceae</taxon>
        <taxon>Allomyces</taxon>
    </lineage>
</organism>
<evidence type="ECO:0000259" key="11">
    <source>
        <dbReference type="Pfam" id="PF15007"/>
    </source>
</evidence>
<dbReference type="InterPro" id="IPR029157">
    <property type="entry name" value="CEP44_CC"/>
</dbReference>
<dbReference type="GO" id="GO:0000922">
    <property type="term" value="C:spindle pole"/>
    <property type="evidence" value="ECO:0007669"/>
    <property type="project" value="UniProtKB-SubCell"/>
</dbReference>
<evidence type="ECO:0000313" key="13">
    <source>
        <dbReference type="Proteomes" id="UP000054350"/>
    </source>
</evidence>
<dbReference type="EMBL" id="GG745379">
    <property type="protein sequence ID" value="KNE72389.1"/>
    <property type="molecule type" value="Genomic_DNA"/>
</dbReference>
<keyword evidence="6 9" id="KW-0175">Coiled coil</keyword>
<feature type="region of interest" description="Disordered" evidence="10">
    <location>
        <begin position="189"/>
        <end position="239"/>
    </location>
</feature>
<evidence type="ECO:0000256" key="7">
    <source>
        <dbReference type="ARBA" id="ARBA00023212"/>
    </source>
</evidence>
<feature type="coiled-coil region" evidence="9">
    <location>
        <begin position="295"/>
        <end position="343"/>
    </location>
</feature>
<keyword evidence="5" id="KW-0963">Cytoplasm</keyword>
<feature type="compositionally biased region" description="Low complexity" evidence="10">
    <location>
        <begin position="363"/>
        <end position="372"/>
    </location>
</feature>
<evidence type="ECO:0000256" key="9">
    <source>
        <dbReference type="SAM" id="Coils"/>
    </source>
</evidence>
<evidence type="ECO:0000256" key="8">
    <source>
        <dbReference type="ARBA" id="ARBA00046235"/>
    </source>
</evidence>
<reference evidence="13" key="2">
    <citation type="submission" date="2009-11" db="EMBL/GenBank/DDBJ databases">
        <title>The Genome Sequence of Allomyces macrogynus strain ATCC 38327.</title>
        <authorList>
            <consortium name="The Broad Institute Genome Sequencing Platform"/>
            <person name="Russ C."/>
            <person name="Cuomo C."/>
            <person name="Shea T."/>
            <person name="Young S.K."/>
            <person name="Zeng Q."/>
            <person name="Koehrsen M."/>
            <person name="Haas B."/>
            <person name="Borodovsky M."/>
            <person name="Guigo R."/>
            <person name="Alvarado L."/>
            <person name="Berlin A."/>
            <person name="Borenstein D."/>
            <person name="Chen Z."/>
            <person name="Engels R."/>
            <person name="Freedman E."/>
            <person name="Gellesch M."/>
            <person name="Goldberg J."/>
            <person name="Griggs A."/>
            <person name="Gujja S."/>
            <person name="Heiman D."/>
            <person name="Hepburn T."/>
            <person name="Howarth C."/>
            <person name="Jen D."/>
            <person name="Larson L."/>
            <person name="Lewis B."/>
            <person name="Mehta T."/>
            <person name="Park D."/>
            <person name="Pearson M."/>
            <person name="Roberts A."/>
            <person name="Saif S."/>
            <person name="Shenoy N."/>
            <person name="Sisk P."/>
            <person name="Stolte C."/>
            <person name="Sykes S."/>
            <person name="Walk T."/>
            <person name="White J."/>
            <person name="Yandava C."/>
            <person name="Burger G."/>
            <person name="Gray M.W."/>
            <person name="Holland P.W.H."/>
            <person name="King N."/>
            <person name="Lang F.B.F."/>
            <person name="Roger A.J."/>
            <person name="Ruiz-Trillo I."/>
            <person name="Lander E."/>
            <person name="Nusbaum C."/>
        </authorList>
    </citation>
    <scope>NUCLEOTIDE SEQUENCE [LARGE SCALE GENOMIC DNA]</scope>
    <source>
        <strain evidence="13">ATCC 38327</strain>
    </source>
</reference>
<sequence length="453" mass="48761">MQVGSTGDIRNLLMRLYRELRSIKYPGRPEPADLCAGLSAVYLPIIHYVLLDAFPRVAQDLVGNNQYAMHGKRDRRFLDAVYRVLRDLFAYKPALTRDQFFHHGFAARKLLFLLDMIELVRNRARDLDRLAKLHAPAPAATVAAFTSTSARSGTGAQSTSSSAPSMTHLANQIEAATAAATAGARGDDISYTLPVPAPSAPAPSSPPRRGAHVASSSDEDDDDDEVEQDDEDRVAARHRVDPLFATADELRDMDAAAPRPDANGMRWSDLHKVLAYVQASLTTLEATLRVMQGRLDAVEGVQASAEERAKAAEAERERLVVQNEALKLENESLAKEVATLKSAMQRREPVFSALDARPPPPAAAATATTSAFAPPPTRPHFSFAPPPAPSLSSASAQSTAPTRSTAPAPTASVQSQLNDAKAIRDAIAHRLQSTQALMQGLQRLSSATTSPVK</sequence>
<feature type="compositionally biased region" description="Pro residues" evidence="10">
    <location>
        <begin position="195"/>
        <end position="206"/>
    </location>
</feature>
<comment type="subcellular location">
    <subcellularLocation>
        <location evidence="1">Cytoplasm</location>
        <location evidence="1">Cytoskeleton</location>
        <location evidence="1">Microtubule organizing center</location>
        <location evidence="1">Centrosome</location>
        <location evidence="1">Centriole</location>
    </subcellularLocation>
    <subcellularLocation>
        <location evidence="3">Cytoplasm</location>
        <location evidence="3">Cytoskeleton</location>
        <location evidence="3">Spindle pole</location>
    </subcellularLocation>
    <subcellularLocation>
        <location evidence="2">Midbody</location>
    </subcellularLocation>
</comment>
<dbReference type="GO" id="GO:0030496">
    <property type="term" value="C:midbody"/>
    <property type="evidence" value="ECO:0007669"/>
    <property type="project" value="UniProtKB-SubCell"/>
</dbReference>
<protein>
    <recommendedName>
        <fullName evidence="4">Centrosomal protein of 44 kDa</fullName>
    </recommendedName>
</protein>
<dbReference type="InterPro" id="IPR033603">
    <property type="entry name" value="CEP44"/>
</dbReference>
<feature type="compositionally biased region" description="Pro residues" evidence="10">
    <location>
        <begin position="373"/>
        <end position="389"/>
    </location>
</feature>
<keyword evidence="13" id="KW-1185">Reference proteome</keyword>
<dbReference type="GO" id="GO:0005814">
    <property type="term" value="C:centriole"/>
    <property type="evidence" value="ECO:0007669"/>
    <property type="project" value="UniProtKB-SubCell"/>
</dbReference>
<dbReference type="PANTHER" id="PTHR31477:SF1">
    <property type="entry name" value="CENTROSOMAL PROTEIN OF 44 KDA"/>
    <property type="match status" value="1"/>
</dbReference>
<dbReference type="VEuPathDB" id="FungiDB:AMAG_16872"/>
<dbReference type="STRING" id="578462.A0A0L0TCY6"/>
<evidence type="ECO:0000313" key="12">
    <source>
        <dbReference type="EMBL" id="KNE72389.1"/>
    </source>
</evidence>
<feature type="region of interest" description="Disordered" evidence="10">
    <location>
        <begin position="353"/>
        <end position="417"/>
    </location>
</feature>
<keyword evidence="7" id="KW-0206">Cytoskeleton</keyword>
<evidence type="ECO:0000256" key="3">
    <source>
        <dbReference type="ARBA" id="ARBA00004647"/>
    </source>
</evidence>
<dbReference type="Proteomes" id="UP000054350">
    <property type="component" value="Unassembled WGS sequence"/>
</dbReference>
<evidence type="ECO:0000256" key="2">
    <source>
        <dbReference type="ARBA" id="ARBA00004214"/>
    </source>
</evidence>
<dbReference type="AlphaFoldDB" id="A0A0L0TCY6"/>
<evidence type="ECO:0000256" key="5">
    <source>
        <dbReference type="ARBA" id="ARBA00022490"/>
    </source>
</evidence>
<proteinExistence type="predicted"/>
<feature type="compositionally biased region" description="Acidic residues" evidence="10">
    <location>
        <begin position="217"/>
        <end position="232"/>
    </location>
</feature>
<evidence type="ECO:0000256" key="6">
    <source>
        <dbReference type="ARBA" id="ARBA00023054"/>
    </source>
</evidence>
<dbReference type="Pfam" id="PF15007">
    <property type="entry name" value="CEP44"/>
    <property type="match status" value="1"/>
</dbReference>
<evidence type="ECO:0000256" key="10">
    <source>
        <dbReference type="SAM" id="MobiDB-lite"/>
    </source>
</evidence>